<feature type="region of interest" description="Disordered" evidence="1">
    <location>
        <begin position="1"/>
        <end position="91"/>
    </location>
</feature>
<feature type="compositionally biased region" description="Basic and acidic residues" evidence="1">
    <location>
        <begin position="46"/>
        <end position="74"/>
    </location>
</feature>
<proteinExistence type="predicted"/>
<evidence type="ECO:0000256" key="1">
    <source>
        <dbReference type="SAM" id="MobiDB-lite"/>
    </source>
</evidence>
<reference evidence="2 3" key="1">
    <citation type="submission" date="2006-06" db="EMBL/GenBank/DDBJ databases">
        <authorList>
            <person name="Moran M.A."/>
            <person name="Ferriera S."/>
            <person name="Johnson J."/>
            <person name="Kravitz S."/>
            <person name="Beeson K."/>
            <person name="Sutton G."/>
            <person name="Rogers Y.-H."/>
            <person name="Friedman R."/>
            <person name="Frazier M."/>
            <person name="Venter J.C."/>
        </authorList>
    </citation>
    <scope>NUCLEOTIDE SEQUENCE [LARGE SCALE GENOMIC DNA]</scope>
    <source>
        <strain evidence="2 3">E-37</strain>
    </source>
</reference>
<evidence type="ECO:0000313" key="2">
    <source>
        <dbReference type="EMBL" id="EBA10210.1"/>
    </source>
</evidence>
<name>A3JXH4_SAGS3</name>
<dbReference type="eggNOG" id="ENOG50332K0">
    <property type="taxonomic scope" value="Bacteria"/>
</dbReference>
<accession>A3JXH4</accession>
<sequence length="91" mass="10069">MSLQKRKEKEDPMPERLKSKDGRRETEAYVDDVDTPSDQGRAQGNLERKVGTRDEMKRAEKDDPGATRVTKSDEQGAGNLGGHHGTDKGST</sequence>
<feature type="compositionally biased region" description="Basic and acidic residues" evidence="1">
    <location>
        <begin position="1"/>
        <end position="27"/>
    </location>
</feature>
<evidence type="ECO:0000313" key="3">
    <source>
        <dbReference type="Proteomes" id="UP000005713"/>
    </source>
</evidence>
<dbReference type="AlphaFoldDB" id="A3JXH4"/>
<organism evidence="2 3">
    <name type="scientific">Sagittula stellata (strain ATCC 700073 / DSM 11524 / E-37)</name>
    <dbReference type="NCBI Taxonomy" id="388399"/>
    <lineage>
        <taxon>Bacteria</taxon>
        <taxon>Pseudomonadati</taxon>
        <taxon>Pseudomonadota</taxon>
        <taxon>Alphaproteobacteria</taxon>
        <taxon>Rhodobacterales</taxon>
        <taxon>Roseobacteraceae</taxon>
        <taxon>Sagittula</taxon>
    </lineage>
</organism>
<dbReference type="EMBL" id="AAYA01000001">
    <property type="protein sequence ID" value="EBA10210.1"/>
    <property type="molecule type" value="Genomic_DNA"/>
</dbReference>
<gene>
    <name evidence="2" type="ORF">SSE37_19432</name>
</gene>
<dbReference type="Proteomes" id="UP000005713">
    <property type="component" value="Unassembled WGS sequence"/>
</dbReference>
<protein>
    <submittedName>
        <fullName evidence="2">Uncharacterized protein</fullName>
    </submittedName>
</protein>
<comment type="caution">
    <text evidence="2">The sequence shown here is derived from an EMBL/GenBank/DDBJ whole genome shotgun (WGS) entry which is preliminary data.</text>
</comment>
<keyword evidence="3" id="KW-1185">Reference proteome</keyword>